<evidence type="ECO:0000256" key="2">
    <source>
        <dbReference type="ARBA" id="ARBA00022448"/>
    </source>
</evidence>
<keyword evidence="2" id="KW-0813">Transport</keyword>
<evidence type="ECO:0000256" key="6">
    <source>
        <dbReference type="ARBA" id="ARBA00022741"/>
    </source>
</evidence>
<dbReference type="InterPro" id="IPR017871">
    <property type="entry name" value="ABC_transporter-like_CS"/>
</dbReference>
<dbReference type="CDD" id="cd03216">
    <property type="entry name" value="ABC_Carb_Monos_I"/>
    <property type="match status" value="1"/>
</dbReference>
<evidence type="ECO:0000256" key="1">
    <source>
        <dbReference type="ARBA" id="ARBA00004202"/>
    </source>
</evidence>
<gene>
    <name evidence="11" type="ORF">AVDCRST_MAG73-3349</name>
</gene>
<dbReference type="AlphaFoldDB" id="A0A6J4UQE4"/>
<evidence type="ECO:0000256" key="4">
    <source>
        <dbReference type="ARBA" id="ARBA00022597"/>
    </source>
</evidence>
<evidence type="ECO:0000256" key="9">
    <source>
        <dbReference type="ARBA" id="ARBA00023136"/>
    </source>
</evidence>
<dbReference type="PROSITE" id="PS00211">
    <property type="entry name" value="ABC_TRANSPORTER_1"/>
    <property type="match status" value="1"/>
</dbReference>
<evidence type="ECO:0000259" key="10">
    <source>
        <dbReference type="PROSITE" id="PS50893"/>
    </source>
</evidence>
<dbReference type="InterPro" id="IPR027417">
    <property type="entry name" value="P-loop_NTPase"/>
</dbReference>
<keyword evidence="6" id="KW-0547">Nucleotide-binding</keyword>
<keyword evidence="3" id="KW-1003">Cell membrane</keyword>
<dbReference type="PANTHER" id="PTHR43790:SF3">
    <property type="entry name" value="D-ALLOSE IMPORT ATP-BINDING PROTEIN ALSA-RELATED"/>
    <property type="match status" value="1"/>
</dbReference>
<name>A0A6J4UQE4_9BACT</name>
<dbReference type="GO" id="GO:0005524">
    <property type="term" value="F:ATP binding"/>
    <property type="evidence" value="ECO:0007669"/>
    <property type="project" value="UniProtKB-KW"/>
</dbReference>
<evidence type="ECO:0000313" key="11">
    <source>
        <dbReference type="EMBL" id="CAA9556867.1"/>
    </source>
</evidence>
<keyword evidence="4" id="KW-0762">Sugar transport</keyword>
<accession>A0A6J4UQE4</accession>
<dbReference type="GO" id="GO:0005886">
    <property type="term" value="C:plasma membrane"/>
    <property type="evidence" value="ECO:0007669"/>
    <property type="project" value="UniProtKB-SubCell"/>
</dbReference>
<dbReference type="GO" id="GO:0016887">
    <property type="term" value="F:ATP hydrolysis activity"/>
    <property type="evidence" value="ECO:0007669"/>
    <property type="project" value="InterPro"/>
</dbReference>
<dbReference type="SMART" id="SM00382">
    <property type="entry name" value="AAA"/>
    <property type="match status" value="2"/>
</dbReference>
<dbReference type="InterPro" id="IPR003593">
    <property type="entry name" value="AAA+_ATPase"/>
</dbReference>
<dbReference type="PANTHER" id="PTHR43790">
    <property type="entry name" value="CARBOHYDRATE TRANSPORT ATP-BINDING PROTEIN MG119-RELATED"/>
    <property type="match status" value="1"/>
</dbReference>
<comment type="subcellular location">
    <subcellularLocation>
        <location evidence="1">Cell membrane</location>
        <topology evidence="1">Peripheral membrane protein</topology>
    </subcellularLocation>
</comment>
<dbReference type="Pfam" id="PF00005">
    <property type="entry name" value="ABC_tran"/>
    <property type="match status" value="2"/>
</dbReference>
<evidence type="ECO:0000256" key="3">
    <source>
        <dbReference type="ARBA" id="ARBA00022475"/>
    </source>
</evidence>
<evidence type="ECO:0000256" key="7">
    <source>
        <dbReference type="ARBA" id="ARBA00022840"/>
    </source>
</evidence>
<dbReference type="CDD" id="cd03215">
    <property type="entry name" value="ABC_Carb_Monos_II"/>
    <property type="match status" value="1"/>
</dbReference>
<dbReference type="FunFam" id="3.40.50.300:FF:000127">
    <property type="entry name" value="Ribose import ATP-binding protein RbsA"/>
    <property type="match status" value="1"/>
</dbReference>
<feature type="domain" description="ABC transporter" evidence="10">
    <location>
        <begin position="9"/>
        <end position="244"/>
    </location>
</feature>
<reference evidence="11" key="1">
    <citation type="submission" date="2020-02" db="EMBL/GenBank/DDBJ databases">
        <authorList>
            <person name="Meier V. D."/>
        </authorList>
    </citation>
    <scope>NUCLEOTIDE SEQUENCE</scope>
    <source>
        <strain evidence="11">AVDCRST_MAG73</strain>
    </source>
</reference>
<dbReference type="PROSITE" id="PS50893">
    <property type="entry name" value="ABC_TRANSPORTER_2"/>
    <property type="match status" value="2"/>
</dbReference>
<dbReference type="EMBL" id="CADCWE010000223">
    <property type="protein sequence ID" value="CAA9556867.1"/>
    <property type="molecule type" value="Genomic_DNA"/>
</dbReference>
<sequence>MTDTTPVRLRLSGIAKAYGGTLAVRDVSLAVRRGEILALCGENGAGKSTLAKILAGEIALDSGTIALDGQPVRLLDPASAHRLGIAVIYQELNYVPTLTVAENVLLGRLPGWGPVVNWGAVRRQARTILAPLAPDLDPIVPIASLPVAERQVVEIARALSLDARVIVMDEPTAALSQREAGRLFALVRRLAATGVAIVYISHRLDEVFALADRIAVLRDGALVGDRAVGDTTRAEVVRAMVGRGVNELYPRRESTPGDPWLEIRGLCRGTKLKDIAFSVRTGEIVGVFGLLGSGSDILVKALFGALRADRGEVVVGGRSLGLPTPNRARRAGIALVPGERKEEGLVLGMTVRENLSLSTMPAISRRGIIRRRAERLRAETTVRELQIRTRGIETPVGRLSGGNQQKVVLGRWLQARPKVFVLEEPTRGIDVGAKVEVYRLIENLAEGGAAIVLVSSELPEILSMSDRILTLSDGRLTGEFHRGAVSQEEVLDSAIGRSAP</sequence>
<evidence type="ECO:0000256" key="8">
    <source>
        <dbReference type="ARBA" id="ARBA00022967"/>
    </source>
</evidence>
<dbReference type="Gene3D" id="3.40.50.300">
    <property type="entry name" value="P-loop containing nucleotide triphosphate hydrolases"/>
    <property type="match status" value="2"/>
</dbReference>
<proteinExistence type="predicted"/>
<keyword evidence="8" id="KW-1278">Translocase</keyword>
<protein>
    <submittedName>
        <fullName evidence="11">ABC transporter, ATP-binding protein (Cluster 2, ribose/xylose/arabinose/galactose) / ABC transporter, ATP-binding protein (Cluster 2, ribose/xylose/arabinose/galactose)</fullName>
    </submittedName>
</protein>
<organism evidence="11">
    <name type="scientific">uncultured Thermomicrobiales bacterium</name>
    <dbReference type="NCBI Taxonomy" id="1645740"/>
    <lineage>
        <taxon>Bacteria</taxon>
        <taxon>Pseudomonadati</taxon>
        <taxon>Thermomicrobiota</taxon>
        <taxon>Thermomicrobia</taxon>
        <taxon>Thermomicrobiales</taxon>
        <taxon>environmental samples</taxon>
    </lineage>
</organism>
<dbReference type="InterPro" id="IPR050107">
    <property type="entry name" value="ABC_carbohydrate_import_ATPase"/>
</dbReference>
<keyword evidence="7 11" id="KW-0067">ATP-binding</keyword>
<keyword evidence="9" id="KW-0472">Membrane</keyword>
<dbReference type="SUPFAM" id="SSF52540">
    <property type="entry name" value="P-loop containing nucleoside triphosphate hydrolases"/>
    <property type="match status" value="2"/>
</dbReference>
<keyword evidence="5" id="KW-0677">Repeat</keyword>
<feature type="domain" description="ABC transporter" evidence="10">
    <location>
        <begin position="250"/>
        <end position="498"/>
    </location>
</feature>
<evidence type="ECO:0000256" key="5">
    <source>
        <dbReference type="ARBA" id="ARBA00022737"/>
    </source>
</evidence>
<dbReference type="InterPro" id="IPR003439">
    <property type="entry name" value="ABC_transporter-like_ATP-bd"/>
</dbReference>